<keyword evidence="2" id="KW-0490">MHC I</keyword>
<dbReference type="InterPro" id="IPR001039">
    <property type="entry name" value="MHC_I_a_a1/a2"/>
</dbReference>
<dbReference type="PROSITE" id="PS50835">
    <property type="entry name" value="IG_LIKE"/>
    <property type="match status" value="1"/>
</dbReference>
<dbReference type="InterPro" id="IPR037055">
    <property type="entry name" value="MHC_I-like_Ag-recog_sf"/>
</dbReference>
<evidence type="ECO:0000256" key="3">
    <source>
        <dbReference type="ARBA" id="ARBA00022692"/>
    </source>
</evidence>
<keyword evidence="5" id="KW-0391">Immunity</keyword>
<feature type="domain" description="Ig-like" evidence="11">
    <location>
        <begin position="102"/>
        <end position="149"/>
    </location>
</feature>
<dbReference type="Gene3D" id="2.60.40.10">
    <property type="entry name" value="Immunoglobulins"/>
    <property type="match status" value="1"/>
</dbReference>
<dbReference type="InterPro" id="IPR007110">
    <property type="entry name" value="Ig-like_dom"/>
</dbReference>
<dbReference type="InterPro" id="IPR011162">
    <property type="entry name" value="MHC_I/II-like_Ag-recog"/>
</dbReference>
<evidence type="ECO:0000256" key="9">
    <source>
        <dbReference type="ARBA" id="ARBA00023180"/>
    </source>
</evidence>
<dbReference type="InterPro" id="IPR011161">
    <property type="entry name" value="MHC_I-like_Ag-recog"/>
</dbReference>
<keyword evidence="6" id="KW-1133">Transmembrane helix</keyword>
<evidence type="ECO:0000256" key="5">
    <source>
        <dbReference type="ARBA" id="ARBA00022859"/>
    </source>
</evidence>
<keyword evidence="8" id="KW-1015">Disulfide bond</keyword>
<keyword evidence="7" id="KW-0472">Membrane</keyword>
<dbReference type="OrthoDB" id="8936120at2759"/>
<dbReference type="InterPro" id="IPR013783">
    <property type="entry name" value="Ig-like_fold"/>
</dbReference>
<dbReference type="PANTHER" id="PTHR16675:SF242">
    <property type="entry name" value="MAJOR HISTOCOMPATIBILITY COMPLEX CLASS I-RELATED GENE PROTEIN"/>
    <property type="match status" value="1"/>
</dbReference>
<gene>
    <name evidence="12" type="primary">MR1</name>
    <name evidence="12" type="ORF">L345_16994</name>
</gene>
<dbReference type="InterPro" id="IPR050208">
    <property type="entry name" value="MHC_class-I_related"/>
</dbReference>
<keyword evidence="3" id="KW-0812">Transmembrane</keyword>
<feature type="non-terminal residue" evidence="12">
    <location>
        <position position="149"/>
    </location>
</feature>
<proteinExistence type="inferred from homology"/>
<dbReference type="GO" id="GO:0042612">
    <property type="term" value="C:MHC class I protein complex"/>
    <property type="evidence" value="ECO:0007669"/>
    <property type="project" value="UniProtKB-KW"/>
</dbReference>
<evidence type="ECO:0000259" key="11">
    <source>
        <dbReference type="PROSITE" id="PS50835"/>
    </source>
</evidence>
<reference evidence="12 13" key="1">
    <citation type="journal article" date="2013" name="Proc. Natl. Acad. Sci. U.S.A.">
        <title>The king cobra genome reveals dynamic gene evolution and adaptation in the snake venom system.</title>
        <authorList>
            <person name="Vonk F.J."/>
            <person name="Casewell N.R."/>
            <person name="Henkel C.V."/>
            <person name="Heimberg A.M."/>
            <person name="Jansen H.J."/>
            <person name="McCleary R.J."/>
            <person name="Kerkkamp H.M."/>
            <person name="Vos R.A."/>
            <person name="Guerreiro I."/>
            <person name="Calvete J.J."/>
            <person name="Wuster W."/>
            <person name="Woods A.E."/>
            <person name="Logan J.M."/>
            <person name="Harrison R.A."/>
            <person name="Castoe T.A."/>
            <person name="de Koning A.P."/>
            <person name="Pollock D.D."/>
            <person name="Yandell M."/>
            <person name="Calderon D."/>
            <person name="Renjifo C."/>
            <person name="Currier R.B."/>
            <person name="Salgado D."/>
            <person name="Pla D."/>
            <person name="Sanz L."/>
            <person name="Hyder A.S."/>
            <person name="Ribeiro J.M."/>
            <person name="Arntzen J.W."/>
            <person name="van den Thillart G.E."/>
            <person name="Boetzer M."/>
            <person name="Pirovano W."/>
            <person name="Dirks R.P."/>
            <person name="Spaink H.P."/>
            <person name="Duboule D."/>
            <person name="McGlinn E."/>
            <person name="Kini R.M."/>
            <person name="Richardson M.K."/>
        </authorList>
    </citation>
    <scope>NUCLEOTIDE SEQUENCE</scope>
    <source>
        <tissue evidence="12">Blood</tissue>
    </source>
</reference>
<keyword evidence="9" id="KW-0325">Glycoprotein</keyword>
<keyword evidence="13" id="KW-1185">Reference proteome</keyword>
<comment type="caution">
    <text evidence="12">The sequence shown here is derived from an EMBL/GenBank/DDBJ whole genome shotgun (WGS) entry which is preliminary data.</text>
</comment>
<protein>
    <submittedName>
        <fullName evidence="12">Major histocompatibility complex class I-related protein</fullName>
    </submittedName>
</protein>
<evidence type="ECO:0000256" key="2">
    <source>
        <dbReference type="ARBA" id="ARBA00022451"/>
    </source>
</evidence>
<dbReference type="AlphaFoldDB" id="V8N6K3"/>
<evidence type="ECO:0000256" key="10">
    <source>
        <dbReference type="RuleBase" id="RU004439"/>
    </source>
</evidence>
<organism evidence="12 13">
    <name type="scientific">Ophiophagus hannah</name>
    <name type="common">King cobra</name>
    <name type="synonym">Naja hannah</name>
    <dbReference type="NCBI Taxonomy" id="8665"/>
    <lineage>
        <taxon>Eukaryota</taxon>
        <taxon>Metazoa</taxon>
        <taxon>Chordata</taxon>
        <taxon>Craniata</taxon>
        <taxon>Vertebrata</taxon>
        <taxon>Euteleostomi</taxon>
        <taxon>Lepidosauria</taxon>
        <taxon>Squamata</taxon>
        <taxon>Bifurcata</taxon>
        <taxon>Unidentata</taxon>
        <taxon>Episquamata</taxon>
        <taxon>Toxicofera</taxon>
        <taxon>Serpentes</taxon>
        <taxon>Colubroidea</taxon>
        <taxon>Elapidae</taxon>
        <taxon>Elapinae</taxon>
        <taxon>Ophiophagus</taxon>
    </lineage>
</organism>
<evidence type="ECO:0000256" key="4">
    <source>
        <dbReference type="ARBA" id="ARBA00022729"/>
    </source>
</evidence>
<dbReference type="GO" id="GO:0002474">
    <property type="term" value="P:antigen processing and presentation of peptide antigen via MHC class I"/>
    <property type="evidence" value="ECO:0007669"/>
    <property type="project" value="UniProtKB-KW"/>
</dbReference>
<comment type="subcellular location">
    <subcellularLocation>
        <location evidence="1">Membrane</location>
        <topology evidence="1">Single-pass type I membrane protein</topology>
    </subcellularLocation>
</comment>
<keyword evidence="4" id="KW-0732">Signal</keyword>
<dbReference type="SUPFAM" id="SSF48726">
    <property type="entry name" value="Immunoglobulin"/>
    <property type="match status" value="1"/>
</dbReference>
<evidence type="ECO:0000256" key="8">
    <source>
        <dbReference type="ARBA" id="ARBA00023157"/>
    </source>
</evidence>
<dbReference type="Proteomes" id="UP000018936">
    <property type="component" value="Unassembled WGS sequence"/>
</dbReference>
<evidence type="ECO:0000313" key="13">
    <source>
        <dbReference type="Proteomes" id="UP000018936"/>
    </source>
</evidence>
<comment type="similarity">
    <text evidence="10">Belongs to the MHC class I family.</text>
</comment>
<dbReference type="Gene3D" id="3.30.500.10">
    <property type="entry name" value="MHC class I-like antigen recognition-like"/>
    <property type="match status" value="1"/>
</dbReference>
<dbReference type="PRINTS" id="PR01638">
    <property type="entry name" value="MHCCLASSI"/>
</dbReference>
<evidence type="ECO:0000256" key="6">
    <source>
        <dbReference type="ARBA" id="ARBA00022989"/>
    </source>
</evidence>
<dbReference type="Pfam" id="PF00129">
    <property type="entry name" value="MHC_I"/>
    <property type="match status" value="1"/>
</dbReference>
<dbReference type="GO" id="GO:0009897">
    <property type="term" value="C:external side of plasma membrane"/>
    <property type="evidence" value="ECO:0007669"/>
    <property type="project" value="TreeGrafter"/>
</dbReference>
<dbReference type="GO" id="GO:0006955">
    <property type="term" value="P:immune response"/>
    <property type="evidence" value="ECO:0007669"/>
    <property type="project" value="TreeGrafter"/>
</dbReference>
<feature type="non-terminal residue" evidence="12">
    <location>
        <position position="1"/>
    </location>
</feature>
<dbReference type="PANTHER" id="PTHR16675">
    <property type="entry name" value="MHC CLASS I-RELATED"/>
    <property type="match status" value="1"/>
</dbReference>
<dbReference type="InterPro" id="IPR036179">
    <property type="entry name" value="Ig-like_dom_sf"/>
</dbReference>
<sequence>MYGCELPRNRSKGGFLQYGYEGRDFITFNKETLTWVAPDIQAQITKRKWDADPEYNQRDKSYLEEECIEWLKKYLSYRKEMLQRTALEELRVNSGGAVSPEPPGVTMRNRMEAKDGMETHVCRLDGFYPREINASWTRDGEVWKEETFN</sequence>
<dbReference type="EMBL" id="AZIM01008911">
    <property type="protein sequence ID" value="ETE57293.1"/>
    <property type="molecule type" value="Genomic_DNA"/>
</dbReference>
<evidence type="ECO:0000313" key="12">
    <source>
        <dbReference type="EMBL" id="ETE57293.1"/>
    </source>
</evidence>
<accession>V8N6K3</accession>
<name>V8N6K3_OPHHA</name>
<dbReference type="GO" id="GO:0005615">
    <property type="term" value="C:extracellular space"/>
    <property type="evidence" value="ECO:0007669"/>
    <property type="project" value="TreeGrafter"/>
</dbReference>
<dbReference type="SUPFAM" id="SSF54452">
    <property type="entry name" value="MHC antigen-recognition domain"/>
    <property type="match status" value="1"/>
</dbReference>
<evidence type="ECO:0000256" key="1">
    <source>
        <dbReference type="ARBA" id="ARBA00004479"/>
    </source>
</evidence>
<evidence type="ECO:0000256" key="7">
    <source>
        <dbReference type="ARBA" id="ARBA00023136"/>
    </source>
</evidence>